<dbReference type="Proteomes" id="UP000474718">
    <property type="component" value="Unassembled WGS sequence"/>
</dbReference>
<dbReference type="PROSITE" id="PS51462">
    <property type="entry name" value="NUDIX"/>
    <property type="match status" value="1"/>
</dbReference>
<dbReference type="EMBL" id="WWVX01000009">
    <property type="protein sequence ID" value="MZL70617.1"/>
    <property type="molecule type" value="Genomic_DNA"/>
</dbReference>
<dbReference type="GO" id="GO:0019693">
    <property type="term" value="P:ribose phosphate metabolic process"/>
    <property type="evidence" value="ECO:0007669"/>
    <property type="project" value="TreeGrafter"/>
</dbReference>
<dbReference type="PANTHER" id="PTHR11839:SF18">
    <property type="entry name" value="NUDIX HYDROLASE DOMAIN-CONTAINING PROTEIN"/>
    <property type="match status" value="1"/>
</dbReference>
<evidence type="ECO:0000313" key="5">
    <source>
        <dbReference type="EMBL" id="SHG03819.1"/>
    </source>
</evidence>
<reference evidence="4 7" key="3">
    <citation type="journal article" date="2019" name="Nat. Med.">
        <title>A library of human gut bacterial isolates paired with longitudinal multiomics data enables mechanistic microbiome research.</title>
        <authorList>
            <person name="Poyet M."/>
            <person name="Groussin M."/>
            <person name="Gibbons S.M."/>
            <person name="Avila-Pacheco J."/>
            <person name="Jiang X."/>
            <person name="Kearney S.M."/>
            <person name="Perrotta A.R."/>
            <person name="Berdy B."/>
            <person name="Zhao S."/>
            <person name="Lieberman T.D."/>
            <person name="Swanson P.K."/>
            <person name="Smith M."/>
            <person name="Roesemann S."/>
            <person name="Alexander J.E."/>
            <person name="Rich S.A."/>
            <person name="Livny J."/>
            <person name="Vlamakis H."/>
            <person name="Clish C."/>
            <person name="Bullock K."/>
            <person name="Deik A."/>
            <person name="Scott J."/>
            <person name="Pierce K.A."/>
            <person name="Xavier R.J."/>
            <person name="Alm E.J."/>
        </authorList>
    </citation>
    <scope>NUCLEOTIDE SEQUENCE [LARGE SCALE GENOMIC DNA]</scope>
    <source>
        <strain evidence="4 7">BIOML-A2</strain>
    </source>
</reference>
<dbReference type="PANTHER" id="PTHR11839">
    <property type="entry name" value="UDP/ADP-SUGAR PYROPHOSPHATASE"/>
    <property type="match status" value="1"/>
</dbReference>
<dbReference type="GO" id="GO:0006753">
    <property type="term" value="P:nucleoside phosphate metabolic process"/>
    <property type="evidence" value="ECO:0007669"/>
    <property type="project" value="TreeGrafter"/>
</dbReference>
<dbReference type="SUPFAM" id="SSF55811">
    <property type="entry name" value="Nudix"/>
    <property type="match status" value="1"/>
</dbReference>
<dbReference type="GO" id="GO:0016787">
    <property type="term" value="F:hydrolase activity"/>
    <property type="evidence" value="ECO:0007669"/>
    <property type="project" value="UniProtKB-KW"/>
</dbReference>
<name>A0AAQ1MCW7_9FIRM</name>
<evidence type="ECO:0000256" key="1">
    <source>
        <dbReference type="ARBA" id="ARBA00001946"/>
    </source>
</evidence>
<reference evidence="5" key="1">
    <citation type="submission" date="2016-11" db="EMBL/GenBank/DDBJ databases">
        <authorList>
            <person name="Varghese N."/>
            <person name="Submissions S."/>
        </authorList>
    </citation>
    <scope>NUCLEOTIDE SEQUENCE</scope>
    <source>
        <strain evidence="5">DSM 4029</strain>
    </source>
</reference>
<evidence type="ECO:0000256" key="2">
    <source>
        <dbReference type="ARBA" id="ARBA00022801"/>
    </source>
</evidence>
<reference evidence="6" key="2">
    <citation type="submission" date="2016-11" db="EMBL/GenBank/DDBJ databases">
        <authorList>
            <person name="Jaros S."/>
            <person name="Januszkiewicz K."/>
            <person name="Wedrychowicz H."/>
        </authorList>
    </citation>
    <scope>NUCLEOTIDE SEQUENCE [LARGE SCALE GENOMIC DNA]</scope>
    <source>
        <strain evidence="6">DSM 4029</strain>
    </source>
</reference>
<dbReference type="InterPro" id="IPR000086">
    <property type="entry name" value="NUDIX_hydrolase_dom"/>
</dbReference>
<dbReference type="Gene3D" id="3.90.79.10">
    <property type="entry name" value="Nucleoside Triphosphate Pyrophosphohydrolase"/>
    <property type="match status" value="1"/>
</dbReference>
<proteinExistence type="predicted"/>
<evidence type="ECO:0000313" key="6">
    <source>
        <dbReference type="Proteomes" id="UP000184089"/>
    </source>
</evidence>
<evidence type="ECO:0000313" key="7">
    <source>
        <dbReference type="Proteomes" id="UP000474718"/>
    </source>
</evidence>
<organism evidence="5 6">
    <name type="scientific">Bittarella massiliensis</name>
    <name type="common">ex Durand et al. 2017</name>
    <dbReference type="NCBI Taxonomy" id="1720313"/>
    <lineage>
        <taxon>Bacteria</taxon>
        <taxon>Bacillati</taxon>
        <taxon>Bacillota</taxon>
        <taxon>Clostridia</taxon>
        <taxon>Eubacteriales</taxon>
        <taxon>Oscillospiraceae</taxon>
        <taxon>Bittarella (ex Durand et al. 2017)</taxon>
    </lineage>
</organism>
<dbReference type="RefSeq" id="WP_021658309.1">
    <property type="nucleotide sequence ID" value="NZ_FQVY01000002.1"/>
</dbReference>
<dbReference type="Proteomes" id="UP000184089">
    <property type="component" value="Unassembled WGS sequence"/>
</dbReference>
<protein>
    <submittedName>
        <fullName evidence="5">ADP-ribose pyrophosphatase</fullName>
    </submittedName>
    <submittedName>
        <fullName evidence="4">NUDIX domain-containing protein</fullName>
    </submittedName>
</protein>
<comment type="cofactor">
    <cofactor evidence="1">
        <name>Mg(2+)</name>
        <dbReference type="ChEBI" id="CHEBI:18420"/>
    </cofactor>
</comment>
<dbReference type="InterPro" id="IPR015797">
    <property type="entry name" value="NUDIX_hydrolase-like_dom_sf"/>
</dbReference>
<dbReference type="EMBL" id="FQVY01000002">
    <property type="protein sequence ID" value="SHG03819.1"/>
    <property type="molecule type" value="Genomic_DNA"/>
</dbReference>
<dbReference type="AlphaFoldDB" id="A0AAQ1MCW7"/>
<dbReference type="Pfam" id="PF00293">
    <property type="entry name" value="NUDIX"/>
    <property type="match status" value="1"/>
</dbReference>
<accession>A0AAQ1MCW7</accession>
<feature type="domain" description="Nudix hydrolase" evidence="3">
    <location>
        <begin position="40"/>
        <end position="172"/>
    </location>
</feature>
<keyword evidence="2" id="KW-0378">Hydrolase</keyword>
<gene>
    <name evidence="4" type="ORF">GT747_12740</name>
    <name evidence="5" type="ORF">SAMN05444424_1240</name>
</gene>
<comment type="caution">
    <text evidence="5">The sequence shown here is derived from an EMBL/GenBank/DDBJ whole genome shotgun (WGS) entry which is preliminary data.</text>
</comment>
<evidence type="ECO:0000259" key="3">
    <source>
        <dbReference type="PROSITE" id="PS51462"/>
    </source>
</evidence>
<keyword evidence="7" id="KW-1185">Reference proteome</keyword>
<evidence type="ECO:0000313" key="4">
    <source>
        <dbReference type="EMBL" id="MZL70617.1"/>
    </source>
</evidence>
<dbReference type="GO" id="GO:0005829">
    <property type="term" value="C:cytosol"/>
    <property type="evidence" value="ECO:0007669"/>
    <property type="project" value="TreeGrafter"/>
</dbReference>
<sequence length="183" mass="20518">MKLNETTAAQNTVFSGRIITVCDDEVVLENGKRTRREVVYHHGGVCVVPFDGENTYLVRQFRYPYKEVVRESPAGKLEPGEDPLECGKRELEEELGAVAGRYTDLGRFYPSPGYTSEVIHLYLAEELSFTQQNLDEDEFLEVEKLPLRRAAEQILSGELVDGKTQAAILKAAALRGLLGEGRR</sequence>